<comment type="similarity">
    <text evidence="5">Belongs to the FRRS1 family.</text>
</comment>
<organism evidence="24 25">
    <name type="scientific">Lymnaea stagnalis</name>
    <name type="common">Great pond snail</name>
    <name type="synonym">Helix stagnalis</name>
    <dbReference type="NCBI Taxonomy" id="6523"/>
    <lineage>
        <taxon>Eukaryota</taxon>
        <taxon>Metazoa</taxon>
        <taxon>Spiralia</taxon>
        <taxon>Lophotrochozoa</taxon>
        <taxon>Mollusca</taxon>
        <taxon>Gastropoda</taxon>
        <taxon>Heterobranchia</taxon>
        <taxon>Euthyneura</taxon>
        <taxon>Panpulmonata</taxon>
        <taxon>Hygrophila</taxon>
        <taxon>Lymnaeoidea</taxon>
        <taxon>Lymnaeidae</taxon>
        <taxon>Lymnaea</taxon>
    </lineage>
</organism>
<feature type="transmembrane region" description="Helical" evidence="19">
    <location>
        <begin position="587"/>
        <end position="612"/>
    </location>
</feature>
<dbReference type="Gene3D" id="1.20.120.1770">
    <property type="match status" value="1"/>
</dbReference>
<keyword evidence="18" id="KW-0325">Glycoprotein</keyword>
<gene>
    <name evidence="24" type="ORF">GSLYS_00005930001</name>
</gene>
<dbReference type="Pfam" id="PF03351">
    <property type="entry name" value="DOMON"/>
    <property type="match status" value="1"/>
</dbReference>
<evidence type="ECO:0000256" key="14">
    <source>
        <dbReference type="ARBA" id="ARBA00022989"/>
    </source>
</evidence>
<evidence type="ECO:0000256" key="1">
    <source>
        <dbReference type="ARBA" id="ARBA00001970"/>
    </source>
</evidence>
<feature type="transmembrane region" description="Helical" evidence="19">
    <location>
        <begin position="425"/>
        <end position="443"/>
    </location>
</feature>
<feature type="transmembrane region" description="Helical" evidence="19">
    <location>
        <begin position="527"/>
        <end position="549"/>
    </location>
</feature>
<keyword evidence="15" id="KW-0408">Iron</keyword>
<proteinExistence type="inferred from homology"/>
<evidence type="ECO:0000256" key="16">
    <source>
        <dbReference type="ARBA" id="ARBA00023022"/>
    </source>
</evidence>
<evidence type="ECO:0000256" key="7">
    <source>
        <dbReference type="ARBA" id="ARBA00022525"/>
    </source>
</evidence>
<feature type="transmembrane region" description="Helical" evidence="19">
    <location>
        <begin position="386"/>
        <end position="405"/>
    </location>
</feature>
<dbReference type="Pfam" id="PF03188">
    <property type="entry name" value="Cytochrom_B561"/>
    <property type="match status" value="1"/>
</dbReference>
<accession>A0AAV2HET5</accession>
<dbReference type="SMART" id="SM00665">
    <property type="entry name" value="B561"/>
    <property type="match status" value="1"/>
</dbReference>
<feature type="domain" description="DOMON" evidence="21">
    <location>
        <begin position="224"/>
        <end position="337"/>
    </location>
</feature>
<keyword evidence="17 19" id="KW-0472">Membrane</keyword>
<evidence type="ECO:0000256" key="10">
    <source>
        <dbReference type="ARBA" id="ARBA00022692"/>
    </source>
</evidence>
<dbReference type="Pfam" id="PF02014">
    <property type="entry name" value="Reeler"/>
    <property type="match status" value="1"/>
</dbReference>
<keyword evidence="6" id="KW-0813">Transport</keyword>
<evidence type="ECO:0000256" key="12">
    <source>
        <dbReference type="ARBA" id="ARBA00022859"/>
    </source>
</evidence>
<dbReference type="PANTHER" id="PTHR45828:SF9">
    <property type="entry name" value="CELL WALL INTEGRITY AND STRESS RESPONSE COMPONENT 4-LIKE-RELATED"/>
    <property type="match status" value="1"/>
</dbReference>
<dbReference type="PROSITE" id="PS50836">
    <property type="entry name" value="DOMON"/>
    <property type="match status" value="1"/>
</dbReference>
<evidence type="ECO:0000256" key="6">
    <source>
        <dbReference type="ARBA" id="ARBA00022448"/>
    </source>
</evidence>
<comment type="subcellular location">
    <subcellularLocation>
        <location evidence="2">Membrane</location>
        <topology evidence="2">Multi-pass membrane protein</topology>
    </subcellularLocation>
    <subcellularLocation>
        <location evidence="3">Secreted</location>
    </subcellularLocation>
</comment>
<dbReference type="InterPro" id="IPR051237">
    <property type="entry name" value="Ferric-chelate_Red/DefProt"/>
</dbReference>
<keyword evidence="8" id="KW-0929">Antimicrobial</keyword>
<dbReference type="InterPro" id="IPR005018">
    <property type="entry name" value="DOMON_domain"/>
</dbReference>
<dbReference type="AlphaFoldDB" id="A0AAV2HET5"/>
<keyword evidence="9" id="KW-0399">Innate immunity</keyword>
<dbReference type="InterPro" id="IPR006593">
    <property type="entry name" value="Cyt_b561/ferric_Rdtase_TM"/>
</dbReference>
<evidence type="ECO:0000313" key="25">
    <source>
        <dbReference type="Proteomes" id="UP001497497"/>
    </source>
</evidence>
<feature type="chain" id="PRO_5043987929" description="Ferric-chelate reductase 1" evidence="20">
    <location>
        <begin position="23"/>
        <end position="615"/>
    </location>
</feature>
<feature type="transmembrane region" description="Helical" evidence="19">
    <location>
        <begin position="463"/>
        <end position="482"/>
    </location>
</feature>
<evidence type="ECO:0000259" key="22">
    <source>
        <dbReference type="PROSITE" id="PS50939"/>
    </source>
</evidence>
<dbReference type="Proteomes" id="UP001497497">
    <property type="component" value="Unassembled WGS sequence"/>
</dbReference>
<keyword evidence="14 19" id="KW-1133">Transmembrane helix</keyword>
<evidence type="ECO:0000256" key="5">
    <source>
        <dbReference type="ARBA" id="ARBA00009195"/>
    </source>
</evidence>
<keyword evidence="25" id="KW-1185">Reference proteome</keyword>
<dbReference type="GO" id="GO:0042742">
    <property type="term" value="P:defense response to bacterium"/>
    <property type="evidence" value="ECO:0007669"/>
    <property type="project" value="UniProtKB-KW"/>
</dbReference>
<keyword evidence="10 19" id="KW-0812">Transmembrane</keyword>
<keyword evidence="16" id="KW-0044">Antibiotic</keyword>
<evidence type="ECO:0000256" key="9">
    <source>
        <dbReference type="ARBA" id="ARBA00022588"/>
    </source>
</evidence>
<dbReference type="PROSITE" id="PS50939">
    <property type="entry name" value="CYTOCHROME_B561"/>
    <property type="match status" value="1"/>
</dbReference>
<keyword evidence="12" id="KW-0391">Immunity</keyword>
<feature type="domain" description="Cytochrome b561" evidence="22">
    <location>
        <begin position="350"/>
        <end position="555"/>
    </location>
</feature>
<dbReference type="SMART" id="SM00664">
    <property type="entry name" value="DoH"/>
    <property type="match status" value="1"/>
</dbReference>
<comment type="similarity">
    <text evidence="4">Belongs to the insect defense protein family.</text>
</comment>
<evidence type="ECO:0008006" key="26">
    <source>
        <dbReference type="Google" id="ProtNLM"/>
    </source>
</evidence>
<comment type="cofactor">
    <cofactor evidence="1">
        <name>heme b</name>
        <dbReference type="ChEBI" id="CHEBI:60344"/>
    </cofactor>
</comment>
<evidence type="ECO:0000256" key="4">
    <source>
        <dbReference type="ARBA" id="ARBA00008501"/>
    </source>
</evidence>
<dbReference type="CDD" id="cd08544">
    <property type="entry name" value="Reeler"/>
    <property type="match status" value="1"/>
</dbReference>
<evidence type="ECO:0000259" key="23">
    <source>
        <dbReference type="PROSITE" id="PS51019"/>
    </source>
</evidence>
<dbReference type="GO" id="GO:0005576">
    <property type="term" value="C:extracellular region"/>
    <property type="evidence" value="ECO:0007669"/>
    <property type="project" value="UniProtKB-SubCell"/>
</dbReference>
<dbReference type="CDD" id="cd08760">
    <property type="entry name" value="Cyt_b561_FRRS1_like"/>
    <property type="match status" value="1"/>
</dbReference>
<dbReference type="EMBL" id="CAXITT010000098">
    <property type="protein sequence ID" value="CAL1531835.1"/>
    <property type="molecule type" value="Genomic_DNA"/>
</dbReference>
<sequence length="615" mass="66644">MYAHPGVGTLLVIVTMTAQIHCYPDGQNVDSACDNLKPVHGGTAPRTSAPGYKLTFSPSTYAPGKSVKVTISSCTTAGYKGFMLQARRADQGQDQAVRIGSFTTVTNTRQACSSQALVHSSKDPKTTQTFTWNPPASAAGHLQFRVTFVQSEFTFWTNIVSDVLYDESLNVSTTTNNLSPVTTLSAACDSGTPQTAADTAMSVTKDSECGKTKGCFSSCENTDCSFSVSWQVVSNNTGVYTLTTVIDSYSYATLGFSSDNSMGSDDVMGCAVGTNNTVIITALNNGKNPSPYTDSQIIMTSGKYEDGVLTCVITRPLTAGAKRYNIKNAWTLFFVRGPATITNGAVDMQYHGEDYYISELAVTVYSLVDMAPIAMAEPLVKAHGCLMVAAWIFLASIGIIMARHYKPVWTETMCSQKVWFQVHRITMVLVLLVTAAGFIIIFVNEKGEWSVIEDEDKYLSGHPIMGVIVMILTILNPIMALFRPKPGTSKRVIFNWAHMLAGLATHMLGVATIFFGVRLQSSATPYYAIYILAAYVAWQLFVELLLGLINYCGKKKEEKEVYEMNNKPTEPQKDTVESHKISTIKKIILLAHCVIVAGLAAAVIGVISVGFVGGD</sequence>
<dbReference type="InterPro" id="IPR002861">
    <property type="entry name" value="Reeler_dom"/>
</dbReference>
<evidence type="ECO:0000256" key="15">
    <source>
        <dbReference type="ARBA" id="ARBA00023004"/>
    </source>
</evidence>
<feature type="transmembrane region" description="Helical" evidence="19">
    <location>
        <begin position="494"/>
        <end position="515"/>
    </location>
</feature>
<dbReference type="Gene3D" id="2.60.40.4060">
    <property type="entry name" value="Reeler domain"/>
    <property type="match status" value="1"/>
</dbReference>
<keyword evidence="13" id="KW-0249">Electron transport</keyword>
<dbReference type="GO" id="GO:0016020">
    <property type="term" value="C:membrane"/>
    <property type="evidence" value="ECO:0007669"/>
    <property type="project" value="UniProtKB-SubCell"/>
</dbReference>
<evidence type="ECO:0000256" key="17">
    <source>
        <dbReference type="ARBA" id="ARBA00023136"/>
    </source>
</evidence>
<keyword evidence="7" id="KW-0964">Secreted</keyword>
<reference evidence="24 25" key="1">
    <citation type="submission" date="2024-04" db="EMBL/GenBank/DDBJ databases">
        <authorList>
            <consortium name="Genoscope - CEA"/>
            <person name="William W."/>
        </authorList>
    </citation>
    <scope>NUCLEOTIDE SEQUENCE [LARGE SCALE GENOMIC DNA]</scope>
</reference>
<feature type="signal peptide" evidence="20">
    <location>
        <begin position="1"/>
        <end position="22"/>
    </location>
</feature>
<evidence type="ECO:0000256" key="13">
    <source>
        <dbReference type="ARBA" id="ARBA00022982"/>
    </source>
</evidence>
<evidence type="ECO:0000259" key="21">
    <source>
        <dbReference type="PROSITE" id="PS50836"/>
    </source>
</evidence>
<evidence type="ECO:0000256" key="11">
    <source>
        <dbReference type="ARBA" id="ARBA00022729"/>
    </source>
</evidence>
<evidence type="ECO:0000256" key="8">
    <source>
        <dbReference type="ARBA" id="ARBA00022529"/>
    </source>
</evidence>
<protein>
    <recommendedName>
        <fullName evidence="26">Ferric-chelate reductase 1</fullName>
    </recommendedName>
</protein>
<evidence type="ECO:0000256" key="2">
    <source>
        <dbReference type="ARBA" id="ARBA00004141"/>
    </source>
</evidence>
<name>A0AAV2HET5_LYMST</name>
<dbReference type="GO" id="GO:0045087">
    <property type="term" value="P:innate immune response"/>
    <property type="evidence" value="ECO:0007669"/>
    <property type="project" value="UniProtKB-KW"/>
</dbReference>
<evidence type="ECO:0000256" key="19">
    <source>
        <dbReference type="SAM" id="Phobius"/>
    </source>
</evidence>
<evidence type="ECO:0000256" key="18">
    <source>
        <dbReference type="ARBA" id="ARBA00023180"/>
    </source>
</evidence>
<dbReference type="InterPro" id="IPR042307">
    <property type="entry name" value="Reeler_sf"/>
</dbReference>
<evidence type="ECO:0000256" key="3">
    <source>
        <dbReference type="ARBA" id="ARBA00004613"/>
    </source>
</evidence>
<dbReference type="PANTHER" id="PTHR45828">
    <property type="entry name" value="CYTOCHROME B561/FERRIC REDUCTASE TRANSMEMBRANE"/>
    <property type="match status" value="1"/>
</dbReference>
<evidence type="ECO:0000313" key="24">
    <source>
        <dbReference type="EMBL" id="CAL1531835.1"/>
    </source>
</evidence>
<keyword evidence="11 20" id="KW-0732">Signal</keyword>
<evidence type="ECO:0000256" key="20">
    <source>
        <dbReference type="SAM" id="SignalP"/>
    </source>
</evidence>
<dbReference type="PROSITE" id="PS51019">
    <property type="entry name" value="REELIN"/>
    <property type="match status" value="1"/>
</dbReference>
<feature type="domain" description="Reelin" evidence="23">
    <location>
        <begin position="18"/>
        <end position="177"/>
    </location>
</feature>
<comment type="caution">
    <text evidence="24">The sequence shown here is derived from an EMBL/GenBank/DDBJ whole genome shotgun (WGS) entry which is preliminary data.</text>
</comment>